<dbReference type="InterPro" id="IPR025676">
    <property type="entry name" value="Clr5_dom"/>
</dbReference>
<feature type="compositionally biased region" description="Polar residues" evidence="1">
    <location>
        <begin position="1"/>
        <end position="12"/>
    </location>
</feature>
<dbReference type="Proteomes" id="UP000236664">
    <property type="component" value="Unassembled WGS sequence"/>
</dbReference>
<evidence type="ECO:0000256" key="1">
    <source>
        <dbReference type="SAM" id="MobiDB-lite"/>
    </source>
</evidence>
<comment type="caution">
    <text evidence="3">The sequence shown here is derived from an EMBL/GenBank/DDBJ whole genome shotgun (WGS) entry which is preliminary data.</text>
</comment>
<feature type="domain" description="Clr5" evidence="2">
    <location>
        <begin position="143"/>
        <end position="192"/>
    </location>
</feature>
<dbReference type="PANTHER" id="PTHR38788">
    <property type="entry name" value="CLR5 DOMAIN-CONTAINING PROTEIN"/>
    <property type="match status" value="1"/>
</dbReference>
<accession>A0A2K0W929</accession>
<keyword evidence="4" id="KW-1185">Reference proteome</keyword>
<sequence>MEWQYNPEQGSLESPGFETGQENTHAPQSQPDYAYHDSSAHHINSHDMIIDSPRADQEDFSWFQIMQPVPYSFEQLTQLSLDIAMLEPSSGNEAQSLSQPLHLGEMNTSFAQMTLDSMNPPLLPQIANGAIQHLQPSSQEITNHEWEAKKEDIHRIYIRDNRSLKKTMELLKSSWRRPPTEAMYKRRFAQWGPEFSKNRTRRNEGSIPNQGDRQPRRREAPVAIVHRSPPTQPEDFEAFVVNIRTFLGQVFDGTSATWHVDKFSFQSKSIAGRSTRSWELLFHRARRLQYLLEAHGSAI</sequence>
<evidence type="ECO:0000259" key="2">
    <source>
        <dbReference type="Pfam" id="PF14420"/>
    </source>
</evidence>
<gene>
    <name evidence="3" type="ORF">FNYG_07898</name>
</gene>
<dbReference type="EMBL" id="MTQA01000099">
    <property type="protein sequence ID" value="PNP78756.1"/>
    <property type="molecule type" value="Genomic_DNA"/>
</dbReference>
<evidence type="ECO:0000313" key="3">
    <source>
        <dbReference type="EMBL" id="PNP78756.1"/>
    </source>
</evidence>
<name>A0A2K0W929_GIBNY</name>
<dbReference type="PANTHER" id="PTHR38788:SF3">
    <property type="entry name" value="CLR5 DOMAIN-CONTAINING PROTEIN"/>
    <property type="match status" value="1"/>
</dbReference>
<feature type="compositionally biased region" description="Polar residues" evidence="1">
    <location>
        <begin position="20"/>
        <end position="31"/>
    </location>
</feature>
<proteinExistence type="predicted"/>
<reference evidence="3 4" key="1">
    <citation type="submission" date="2017-06" db="EMBL/GenBank/DDBJ databases">
        <title>Genome of Fusarium nygamai isolate CS10214.</title>
        <authorList>
            <person name="Gardiner D.M."/>
            <person name="Obanor F."/>
            <person name="Kazan K."/>
        </authorList>
    </citation>
    <scope>NUCLEOTIDE SEQUENCE [LARGE SCALE GENOMIC DNA]</scope>
    <source>
        <strain evidence="3 4">CS10214</strain>
    </source>
</reference>
<dbReference type="AlphaFoldDB" id="A0A2K0W929"/>
<feature type="region of interest" description="Disordered" evidence="1">
    <location>
        <begin position="194"/>
        <end position="219"/>
    </location>
</feature>
<protein>
    <recommendedName>
        <fullName evidence="2">Clr5 domain-containing protein</fullName>
    </recommendedName>
</protein>
<feature type="region of interest" description="Disordered" evidence="1">
    <location>
        <begin position="1"/>
        <end position="38"/>
    </location>
</feature>
<evidence type="ECO:0000313" key="4">
    <source>
        <dbReference type="Proteomes" id="UP000236664"/>
    </source>
</evidence>
<dbReference type="Pfam" id="PF14420">
    <property type="entry name" value="Clr5"/>
    <property type="match status" value="1"/>
</dbReference>
<dbReference type="OrthoDB" id="5048740at2759"/>
<organism evidence="3 4">
    <name type="scientific">Gibberella nygamai</name>
    <name type="common">Bean root rot disease fungus</name>
    <name type="synonym">Fusarium nygamai</name>
    <dbReference type="NCBI Taxonomy" id="42673"/>
    <lineage>
        <taxon>Eukaryota</taxon>
        <taxon>Fungi</taxon>
        <taxon>Dikarya</taxon>
        <taxon>Ascomycota</taxon>
        <taxon>Pezizomycotina</taxon>
        <taxon>Sordariomycetes</taxon>
        <taxon>Hypocreomycetidae</taxon>
        <taxon>Hypocreales</taxon>
        <taxon>Nectriaceae</taxon>
        <taxon>Fusarium</taxon>
        <taxon>Fusarium fujikuroi species complex</taxon>
    </lineage>
</organism>